<dbReference type="RefSeq" id="WP_072364714.1">
    <property type="nucleotide sequence ID" value="NZ_CP139972.1"/>
</dbReference>
<sequence length="279" mass="31337">MAEDKKDYTMKGIYLMLLLSILAACKKAEELHFDHAGNIHFNLGAGDKDSIVYTFAYTPTLSRDTIWLPVQLAGIQVNKDRSFSAYVETDSSTAKSGIHYEPLKSVYTLRADTGRAYLPVIIYNVADLENESVSLVIKLKGSNDLGIEIPTADDGSSLLRAKIVFSAMLEQPNWWNMWLGSYYSRTKHQLFLIVTGVTQLTTVGLDAPRNLYLANLLTTMLNDPFKWVANNPAKGYVLEASGDDYYFYNKENPARKILLRKNAAAGKYYFIDENGEEVN</sequence>
<reference evidence="2 4" key="2">
    <citation type="submission" date="2023-11" db="EMBL/GenBank/DDBJ databases">
        <title>MicrobeMod: A computational toolkit for identifying prokaryotic methylation and restriction-modification with nanopore sequencing.</title>
        <authorList>
            <person name="Crits-Christoph A."/>
            <person name="Kang S.C."/>
            <person name="Lee H."/>
            <person name="Ostrov N."/>
        </authorList>
    </citation>
    <scope>NUCLEOTIDE SEQUENCE [LARGE SCALE GENOMIC DNA]</scope>
    <source>
        <strain evidence="2 4">ATCC 23090</strain>
    </source>
</reference>
<evidence type="ECO:0000313" key="3">
    <source>
        <dbReference type="Proteomes" id="UP000183788"/>
    </source>
</evidence>
<dbReference type="PROSITE" id="PS51257">
    <property type="entry name" value="PROKAR_LIPOPROTEIN"/>
    <property type="match status" value="1"/>
</dbReference>
<dbReference type="Pfam" id="PF16132">
    <property type="entry name" value="DUF4843"/>
    <property type="match status" value="1"/>
</dbReference>
<dbReference type="Proteomes" id="UP000183788">
    <property type="component" value="Unassembled WGS sequence"/>
</dbReference>
<dbReference type="EMBL" id="CP140154">
    <property type="protein sequence ID" value="WQG89889.1"/>
    <property type="molecule type" value="Genomic_DNA"/>
</dbReference>
<dbReference type="EMBL" id="FPIZ01000024">
    <property type="protein sequence ID" value="SFW84472.1"/>
    <property type="molecule type" value="Genomic_DNA"/>
</dbReference>
<evidence type="ECO:0000313" key="4">
    <source>
        <dbReference type="Proteomes" id="UP001326715"/>
    </source>
</evidence>
<gene>
    <name evidence="1" type="ORF">SAMN05661012_05559</name>
    <name evidence="2" type="ORF">SR876_00140</name>
</gene>
<proteinExistence type="predicted"/>
<evidence type="ECO:0000313" key="2">
    <source>
        <dbReference type="EMBL" id="WQG89889.1"/>
    </source>
</evidence>
<evidence type="ECO:0000313" key="1">
    <source>
        <dbReference type="EMBL" id="SFW84472.1"/>
    </source>
</evidence>
<protein>
    <submittedName>
        <fullName evidence="2">DUF4843 domain-containing protein</fullName>
    </submittedName>
</protein>
<dbReference type="AlphaFoldDB" id="A0A1K1SJ76"/>
<dbReference type="Proteomes" id="UP001326715">
    <property type="component" value="Chromosome"/>
</dbReference>
<reference evidence="1 3" key="1">
    <citation type="submission" date="2016-11" db="EMBL/GenBank/DDBJ databases">
        <authorList>
            <person name="Jaros S."/>
            <person name="Januszkiewicz K."/>
            <person name="Wedrychowicz H."/>
        </authorList>
    </citation>
    <scope>NUCLEOTIDE SEQUENCE [LARGE SCALE GENOMIC DNA]</scope>
    <source>
        <strain evidence="1 3">DSM 784</strain>
    </source>
</reference>
<keyword evidence="4" id="KW-1185">Reference proteome</keyword>
<dbReference type="InterPro" id="IPR032299">
    <property type="entry name" value="DUF4843"/>
</dbReference>
<accession>A0A1K1SJ76</accession>
<dbReference type="STRING" id="1004.SAMN05661012_05559"/>
<name>A0A1K1SJ76_9BACT</name>
<organism evidence="1 3">
    <name type="scientific">Chitinophaga sancti</name>
    <dbReference type="NCBI Taxonomy" id="1004"/>
    <lineage>
        <taxon>Bacteria</taxon>
        <taxon>Pseudomonadati</taxon>
        <taxon>Bacteroidota</taxon>
        <taxon>Chitinophagia</taxon>
        <taxon>Chitinophagales</taxon>
        <taxon>Chitinophagaceae</taxon>
        <taxon>Chitinophaga</taxon>
    </lineage>
</organism>